<gene>
    <name evidence="3" type="ORF">MGWOODY_Tha2990</name>
</gene>
<dbReference type="PANTHER" id="PTHR35335">
    <property type="entry name" value="UPF0716 PROTEIN FXSA"/>
    <property type="match status" value="1"/>
</dbReference>
<reference evidence="3" key="1">
    <citation type="submission" date="2015-10" db="EMBL/GenBank/DDBJ databases">
        <authorList>
            <person name="Gilbert D.G."/>
        </authorList>
    </citation>
    <scope>NUCLEOTIDE SEQUENCE</scope>
</reference>
<accession>A0A170PLW9</accession>
<sequence>MPLLFIFIIVPLAELAVLIKVGSYIGILWTFALILLTATIGVSILRVQGLSTLMRASQKLQDGGLPAKELAEGFLLALAGALLLTPGLITDACGFMLLVPTLRGRLAGSVLKRFKPTMTMGSMNGGRPFERPINPADPSVHRDQGGHDIIDGEYRRED</sequence>
<organism evidence="3">
    <name type="scientific">hydrothermal vent metagenome</name>
    <dbReference type="NCBI Taxonomy" id="652676"/>
    <lineage>
        <taxon>unclassified sequences</taxon>
        <taxon>metagenomes</taxon>
        <taxon>ecological metagenomes</taxon>
    </lineage>
</organism>
<evidence type="ECO:0000256" key="1">
    <source>
        <dbReference type="SAM" id="MobiDB-lite"/>
    </source>
</evidence>
<dbReference type="NCBIfam" id="NF008528">
    <property type="entry name" value="PRK11463.1-2"/>
    <property type="match status" value="1"/>
</dbReference>
<dbReference type="PANTHER" id="PTHR35335:SF1">
    <property type="entry name" value="UPF0716 PROTEIN FXSA"/>
    <property type="match status" value="1"/>
</dbReference>
<protein>
    <submittedName>
        <fullName evidence="3">FxsA cytoplasmic membrane protein</fullName>
    </submittedName>
</protein>
<dbReference type="GO" id="GO:0016020">
    <property type="term" value="C:membrane"/>
    <property type="evidence" value="ECO:0007669"/>
    <property type="project" value="InterPro"/>
</dbReference>
<dbReference type="InterPro" id="IPR007313">
    <property type="entry name" value="FxsA"/>
</dbReference>
<dbReference type="EMBL" id="CZQC01000058">
    <property type="protein sequence ID" value="CUS41942.1"/>
    <property type="molecule type" value="Genomic_DNA"/>
</dbReference>
<evidence type="ECO:0000256" key="2">
    <source>
        <dbReference type="SAM" id="Phobius"/>
    </source>
</evidence>
<dbReference type="Pfam" id="PF04186">
    <property type="entry name" value="FxsA"/>
    <property type="match status" value="1"/>
</dbReference>
<proteinExistence type="predicted"/>
<keyword evidence="2" id="KW-0812">Transmembrane</keyword>
<keyword evidence="2" id="KW-1133">Transmembrane helix</keyword>
<feature type="transmembrane region" description="Helical" evidence="2">
    <location>
        <begin position="74"/>
        <end position="99"/>
    </location>
</feature>
<feature type="compositionally biased region" description="Basic and acidic residues" evidence="1">
    <location>
        <begin position="139"/>
        <end position="158"/>
    </location>
</feature>
<feature type="region of interest" description="Disordered" evidence="1">
    <location>
        <begin position="135"/>
        <end position="158"/>
    </location>
</feature>
<feature type="transmembrane region" description="Helical" evidence="2">
    <location>
        <begin position="25"/>
        <end position="45"/>
    </location>
</feature>
<keyword evidence="2" id="KW-0472">Membrane</keyword>
<name>A0A170PLW9_9ZZZZ</name>
<dbReference type="AlphaFoldDB" id="A0A170PLW9"/>
<evidence type="ECO:0000313" key="3">
    <source>
        <dbReference type="EMBL" id="CUS41942.1"/>
    </source>
</evidence>